<keyword evidence="2" id="KW-0808">Transferase</keyword>
<accession>A0ABY9MMR1</accession>
<dbReference type="SUPFAM" id="SSF53448">
    <property type="entry name" value="Nucleotide-diphospho-sugar transferases"/>
    <property type="match status" value="1"/>
</dbReference>
<dbReference type="InterPro" id="IPR001173">
    <property type="entry name" value="Glyco_trans_2-like"/>
</dbReference>
<dbReference type="Gene3D" id="3.90.550.10">
    <property type="entry name" value="Spore Coat Polysaccharide Biosynthesis Protein SpsA, Chain A"/>
    <property type="match status" value="1"/>
</dbReference>
<evidence type="ECO:0000313" key="2">
    <source>
        <dbReference type="EMBL" id="WML89832.1"/>
    </source>
</evidence>
<dbReference type="EC" id="2.4.-.-" evidence="2"/>
<evidence type="ECO:0000259" key="1">
    <source>
        <dbReference type="Pfam" id="PF00535"/>
    </source>
</evidence>
<gene>
    <name evidence="2" type="ORF">RCF98_12725</name>
</gene>
<feature type="domain" description="Glycosyltransferase 2-like" evidence="1">
    <location>
        <begin position="21"/>
        <end position="119"/>
    </location>
</feature>
<dbReference type="Pfam" id="PF00535">
    <property type="entry name" value="Glycos_transf_2"/>
    <property type="match status" value="1"/>
</dbReference>
<proteinExistence type="predicted"/>
<dbReference type="GO" id="GO:0016757">
    <property type="term" value="F:glycosyltransferase activity"/>
    <property type="evidence" value="ECO:0007669"/>
    <property type="project" value="UniProtKB-KW"/>
</dbReference>
<dbReference type="RefSeq" id="WP_308894106.1">
    <property type="nucleotide sequence ID" value="NZ_CP133218.1"/>
</dbReference>
<sequence length="286" mass="33417">MKVSACTFIRNGQILGYPFVESIRSVLPIVDEFVIAVGQSDDDTLSILQSLNEPKLRLIETVWNENMRAKGYVYGQQKMLAQFACTGEWIFYLEADEVLHENDLPIIQASMQQYLHDDRVEALIFDYLHFYGNANTYLWSPGWYRRAPRIIKASVRSYAPDGLFWLVLDSNKHGRYPKAAHSGATMYHYGWVRSEEQMNLKASRVEKYWNKQNAAIDYRDMDGRILREFTGTHPAVMQTYLPKESGLFQVNPAYQPSRKQQKHGWMLKLERWFGLELSKKHYTLVK</sequence>
<dbReference type="Proteomes" id="UP001236657">
    <property type="component" value="Chromosome"/>
</dbReference>
<name>A0ABY9MMR1_9GAMM</name>
<evidence type="ECO:0000313" key="3">
    <source>
        <dbReference type="Proteomes" id="UP001236657"/>
    </source>
</evidence>
<dbReference type="EMBL" id="CP133218">
    <property type="protein sequence ID" value="WML89832.1"/>
    <property type="molecule type" value="Genomic_DNA"/>
</dbReference>
<reference evidence="2 3" key="1">
    <citation type="submission" date="2023-08" db="EMBL/GenBank/DDBJ databases">
        <title>New molecular markers tilS and rpoB for phylogenetic and monitoring studies of the genus Thiothrix biodiversity.</title>
        <authorList>
            <person name="Ravin N.V."/>
            <person name="Smolyakov D."/>
            <person name="Markov N.D."/>
            <person name="Beletsky A.V."/>
            <person name="Mardanov A.V."/>
            <person name="Rudenko T.S."/>
            <person name="Grabovich M.Y."/>
        </authorList>
    </citation>
    <scope>NUCLEOTIDE SEQUENCE [LARGE SCALE GENOMIC DNA]</scope>
    <source>
        <strain evidence="2 3">MK1</strain>
    </source>
</reference>
<keyword evidence="3" id="KW-1185">Reference proteome</keyword>
<protein>
    <submittedName>
        <fullName evidence="2">Glycosyltransferase</fullName>
        <ecNumber evidence="2">2.4.-.-</ecNumber>
    </submittedName>
</protein>
<organism evidence="2 3">
    <name type="scientific">Thiothrix lacustris</name>
    <dbReference type="NCBI Taxonomy" id="525917"/>
    <lineage>
        <taxon>Bacteria</taxon>
        <taxon>Pseudomonadati</taxon>
        <taxon>Pseudomonadota</taxon>
        <taxon>Gammaproteobacteria</taxon>
        <taxon>Thiotrichales</taxon>
        <taxon>Thiotrichaceae</taxon>
        <taxon>Thiothrix</taxon>
    </lineage>
</organism>
<keyword evidence="2" id="KW-0328">Glycosyltransferase</keyword>
<dbReference type="InterPro" id="IPR029044">
    <property type="entry name" value="Nucleotide-diphossugar_trans"/>
</dbReference>